<gene>
    <name evidence="2" type="ORF">V7S43_008956</name>
</gene>
<dbReference type="GO" id="GO:0005829">
    <property type="term" value="C:cytosol"/>
    <property type="evidence" value="ECO:0007669"/>
    <property type="project" value="UniProtKB-SubCell"/>
</dbReference>
<organism evidence="2 3">
    <name type="scientific">Phytophthora oleae</name>
    <dbReference type="NCBI Taxonomy" id="2107226"/>
    <lineage>
        <taxon>Eukaryota</taxon>
        <taxon>Sar</taxon>
        <taxon>Stramenopiles</taxon>
        <taxon>Oomycota</taxon>
        <taxon>Peronosporomycetes</taxon>
        <taxon>Peronosporales</taxon>
        <taxon>Peronosporaceae</taxon>
        <taxon>Phytophthora</taxon>
    </lineage>
</organism>
<dbReference type="AlphaFoldDB" id="A0ABD3FGU4"/>
<dbReference type="PANTHER" id="PTHR13246:SF1">
    <property type="entry name" value="CYTOSOLIC ENDO-BETA-N-ACETYLGLUCOSAMINIDASE"/>
    <property type="match status" value="1"/>
</dbReference>
<dbReference type="Proteomes" id="UP001632037">
    <property type="component" value="Unassembled WGS sequence"/>
</dbReference>
<comment type="caution">
    <text evidence="2">The sequence shown here is derived from an EMBL/GenBank/DDBJ whole genome shotgun (WGS) entry which is preliminary data.</text>
</comment>
<proteinExistence type="predicted"/>
<evidence type="ECO:0000313" key="2">
    <source>
        <dbReference type="EMBL" id="KAL3666168.1"/>
    </source>
</evidence>
<dbReference type="GO" id="GO:0033925">
    <property type="term" value="F:mannosyl-glycoprotein endo-beta-N-acetylglucosaminidase activity"/>
    <property type="evidence" value="ECO:0007669"/>
    <property type="project" value="UniProtKB-EC"/>
</dbReference>
<dbReference type="Gene3D" id="3.20.20.80">
    <property type="entry name" value="Glycosidases"/>
    <property type="match status" value="1"/>
</dbReference>
<dbReference type="FunFam" id="3.20.20.80:FF:000402">
    <property type="entry name" value="Predicted protein"/>
    <property type="match status" value="1"/>
</dbReference>
<protein>
    <recommendedName>
        <fullName evidence="1">Cytosolic endo-beta-N-acetylglucosaminidase TIM barrel domain-containing protein</fullName>
    </recommendedName>
</protein>
<dbReference type="Pfam" id="PF03644">
    <property type="entry name" value="Glyco_hydro_85"/>
    <property type="match status" value="1"/>
</dbReference>
<evidence type="ECO:0000259" key="1">
    <source>
        <dbReference type="Pfam" id="PF03644"/>
    </source>
</evidence>
<dbReference type="PANTHER" id="PTHR13246">
    <property type="entry name" value="ENDO BETA N-ACETYLGLUCOSAMINIDASE"/>
    <property type="match status" value="1"/>
</dbReference>
<dbReference type="InterPro" id="IPR032979">
    <property type="entry name" value="ENGase"/>
</dbReference>
<name>A0ABD3FGU4_9STRA</name>
<sequence length="835" mass="92976">MGETPKSREERFAAFVENEVSGNGIVLFVATGGHLDPFQVLFGALQVPLHVVDLTRTAGGSKVLEALHDKYQGQEKQHEFLFVKGELVGGLAQLRRLLVDGRKDELGDDCDWSQVRVDPKSETGFMVLDAANGSQHVQEAGDAEGVPKLEARPLQTVEELRNFDMTTLIGCSVPIAPRARMQRRRSKLLVCHDMKGGYQEDRFKQGCNDFDAYRFYQWDLVDLFVYFGHDLVCPPPLGWIAAGHRHGTRVLGTFLTEGEQGTEFCKELFQDAHSAETFASKLTAIAWHGGFDGWLINVENDVPAELVANIDVFLRTLRKGMKLQNQLAQVVWYGSLSRSGKRSSYVRLDEASTDFFRNVDAFYADYGWTPDDAKFSAAFDLDRRYDIYMGIDVFGRHNMLGGGKMNCAEPLRVAWNSGVSAALFAPGWTHECYQHEEQNDFVVVENRFWSAVRESWKVKSPCYDALGGKNCFYSAFNIGRGIGVWTEGNCVGAVSWSNMTELDVQPDQALHVGNVITTATGSMKAAISHDTAFQGGSSVQLQGQLVGREKSYFKLFDVDIEFSARRIMEISYTTATREESVCLLLLTVCPGIDRATHYVILRSMDDSGPDAGDNRLDSKKRLSTVAKASLEKHFYLPVSTEFFAVEGVSPEAVQGITDYGWCKNTYRLGGQLWDQKHIVEIGVLCTKKIRKVPGEREDYLAYIGEVCVVGSSGKPAVKAVHRDVHSQPKVCENARVTSFKRHDAQSVSFGVQWDFMSDGVPVRYVLAFARTENSERVFIGKSFDNALWADQCAWQGNEGATSTSSHSSSRLTIELQSVSWAGQSSTGVYQLHLEE</sequence>
<feature type="domain" description="Cytosolic endo-beta-N-acetylglucosaminidase TIM barrel" evidence="1">
    <location>
        <begin position="198"/>
        <end position="482"/>
    </location>
</feature>
<keyword evidence="3" id="KW-1185">Reference proteome</keyword>
<dbReference type="InterPro" id="IPR005201">
    <property type="entry name" value="TIM_ENGase"/>
</dbReference>
<dbReference type="EMBL" id="JBIMZQ010000018">
    <property type="protein sequence ID" value="KAL3666168.1"/>
    <property type="molecule type" value="Genomic_DNA"/>
</dbReference>
<dbReference type="Gene3D" id="2.60.120.260">
    <property type="entry name" value="Galactose-binding domain-like"/>
    <property type="match status" value="1"/>
</dbReference>
<evidence type="ECO:0000313" key="3">
    <source>
        <dbReference type="Proteomes" id="UP001632037"/>
    </source>
</evidence>
<reference evidence="2 3" key="1">
    <citation type="submission" date="2024-09" db="EMBL/GenBank/DDBJ databases">
        <title>Genome sequencing and assembly of Phytophthora oleae, isolate VK10A, causative agent of rot of olive drupes.</title>
        <authorList>
            <person name="Conti Taguali S."/>
            <person name="Riolo M."/>
            <person name="La Spada F."/>
            <person name="Cacciola S.O."/>
            <person name="Dionisio G."/>
        </authorList>
    </citation>
    <scope>NUCLEOTIDE SEQUENCE [LARGE SCALE GENOMIC DNA]</scope>
    <source>
        <strain evidence="2 3">VK10A</strain>
    </source>
</reference>
<accession>A0ABD3FGU4</accession>